<protein>
    <submittedName>
        <fullName evidence="2">Oidioi.mRNA.OKI2018_I69.chr2.g4515.t1.cds</fullName>
    </submittedName>
</protein>
<feature type="region of interest" description="Disordered" evidence="1">
    <location>
        <begin position="73"/>
        <end position="99"/>
    </location>
</feature>
<reference evidence="2 3" key="1">
    <citation type="submission" date="2021-04" db="EMBL/GenBank/DDBJ databases">
        <authorList>
            <person name="Bliznina A."/>
        </authorList>
    </citation>
    <scope>NUCLEOTIDE SEQUENCE [LARGE SCALE GENOMIC DNA]</scope>
</reference>
<keyword evidence="3" id="KW-1185">Reference proteome</keyword>
<name>A0ABN7T366_OIKDI</name>
<evidence type="ECO:0000313" key="3">
    <source>
        <dbReference type="Proteomes" id="UP001158576"/>
    </source>
</evidence>
<dbReference type="EMBL" id="OU015567">
    <property type="protein sequence ID" value="CAG5110070.1"/>
    <property type="molecule type" value="Genomic_DNA"/>
</dbReference>
<proteinExistence type="predicted"/>
<gene>
    <name evidence="2" type="ORF">OKIOD_LOCUS13280</name>
</gene>
<evidence type="ECO:0000256" key="1">
    <source>
        <dbReference type="SAM" id="MobiDB-lite"/>
    </source>
</evidence>
<dbReference type="Proteomes" id="UP001158576">
    <property type="component" value="Chromosome 2"/>
</dbReference>
<sequence length="190" mass="21106">MRLSTFGVFASLAAGQYNPSAQNGLEKIVADVKEKCFSYIDTALSCEPPSSKASKMKHRIGKVLDDAIWHHSRGKCEPDASRKRRSDDADSSFSDSTSSESSDVEIYIDYEEDLDDLMMLGLQRAGSSNLKLINRLQAQCSKFVEKFTESDEIADCGKQGAWKKRIEWLVEVVGIMKNICLKASSDSIGY</sequence>
<organism evidence="2 3">
    <name type="scientific">Oikopleura dioica</name>
    <name type="common">Tunicate</name>
    <dbReference type="NCBI Taxonomy" id="34765"/>
    <lineage>
        <taxon>Eukaryota</taxon>
        <taxon>Metazoa</taxon>
        <taxon>Chordata</taxon>
        <taxon>Tunicata</taxon>
        <taxon>Appendicularia</taxon>
        <taxon>Copelata</taxon>
        <taxon>Oikopleuridae</taxon>
        <taxon>Oikopleura</taxon>
    </lineage>
</organism>
<feature type="compositionally biased region" description="Basic and acidic residues" evidence="1">
    <location>
        <begin position="73"/>
        <end position="88"/>
    </location>
</feature>
<evidence type="ECO:0000313" key="2">
    <source>
        <dbReference type="EMBL" id="CAG5110070.1"/>
    </source>
</evidence>
<accession>A0ABN7T366</accession>